<sequence length="138" mass="15017">MLGGRDSSKFSGDFVTAPVTKPGNGWNINIDVVQVNGQPLGSPSKVDGMIDTGQFRISGPNNTVELLFKNFAGAILMPEDSNYYSTGVDTYTYPCNTPPDKLPGFIIGKQALLLTTREMNYTSVDEETVTILKATERF</sequence>
<proteinExistence type="predicted"/>
<organism evidence="2 3">
    <name type="scientific">Lepraria finkii</name>
    <dbReference type="NCBI Taxonomy" id="1340010"/>
    <lineage>
        <taxon>Eukaryota</taxon>
        <taxon>Fungi</taxon>
        <taxon>Dikarya</taxon>
        <taxon>Ascomycota</taxon>
        <taxon>Pezizomycotina</taxon>
        <taxon>Lecanoromycetes</taxon>
        <taxon>OSLEUM clade</taxon>
        <taxon>Lecanoromycetidae</taxon>
        <taxon>Lecanorales</taxon>
        <taxon>Lecanorineae</taxon>
        <taxon>Stereocaulaceae</taxon>
        <taxon>Lepraria</taxon>
    </lineage>
</organism>
<name>A0ABR4B9X8_9LECA</name>
<keyword evidence="3" id="KW-1185">Reference proteome</keyword>
<dbReference type="Gene3D" id="2.40.70.10">
    <property type="entry name" value="Acid Proteases"/>
    <property type="match status" value="1"/>
</dbReference>
<dbReference type="EMBL" id="JBHFEH010000014">
    <property type="protein sequence ID" value="KAL2054669.1"/>
    <property type="molecule type" value="Genomic_DNA"/>
</dbReference>
<dbReference type="PROSITE" id="PS51767">
    <property type="entry name" value="PEPTIDASE_A1"/>
    <property type="match status" value="1"/>
</dbReference>
<feature type="domain" description="Peptidase A1" evidence="1">
    <location>
        <begin position="1"/>
        <end position="138"/>
    </location>
</feature>
<evidence type="ECO:0000313" key="3">
    <source>
        <dbReference type="Proteomes" id="UP001590951"/>
    </source>
</evidence>
<dbReference type="Pfam" id="PF00026">
    <property type="entry name" value="Asp"/>
    <property type="match status" value="1"/>
</dbReference>
<dbReference type="InterPro" id="IPR033121">
    <property type="entry name" value="PEPTIDASE_A1"/>
</dbReference>
<protein>
    <recommendedName>
        <fullName evidence="1">Peptidase A1 domain-containing protein</fullName>
    </recommendedName>
</protein>
<dbReference type="Proteomes" id="UP001590951">
    <property type="component" value="Unassembled WGS sequence"/>
</dbReference>
<evidence type="ECO:0000313" key="2">
    <source>
        <dbReference type="EMBL" id="KAL2054669.1"/>
    </source>
</evidence>
<evidence type="ECO:0000259" key="1">
    <source>
        <dbReference type="PROSITE" id="PS51767"/>
    </source>
</evidence>
<reference evidence="2 3" key="1">
    <citation type="submission" date="2024-09" db="EMBL/GenBank/DDBJ databases">
        <title>Rethinking Asexuality: The Enigmatic Case of Functional Sexual Genes in Lepraria (Stereocaulaceae).</title>
        <authorList>
            <person name="Doellman M."/>
            <person name="Sun Y."/>
            <person name="Barcenas-Pena A."/>
            <person name="Lumbsch H.T."/>
            <person name="Grewe F."/>
        </authorList>
    </citation>
    <scope>NUCLEOTIDE SEQUENCE [LARGE SCALE GENOMIC DNA]</scope>
    <source>
        <strain evidence="2 3">Grewe 0041</strain>
    </source>
</reference>
<comment type="caution">
    <text evidence="2">The sequence shown here is derived from an EMBL/GenBank/DDBJ whole genome shotgun (WGS) entry which is preliminary data.</text>
</comment>
<accession>A0ABR4B9X8</accession>
<dbReference type="InterPro" id="IPR021109">
    <property type="entry name" value="Peptidase_aspartic_dom_sf"/>
</dbReference>
<dbReference type="SUPFAM" id="SSF50630">
    <property type="entry name" value="Acid proteases"/>
    <property type="match status" value="1"/>
</dbReference>
<gene>
    <name evidence="2" type="ORF">ABVK25_004973</name>
</gene>